<evidence type="ECO:0000313" key="3">
    <source>
        <dbReference type="Proteomes" id="UP000199341"/>
    </source>
</evidence>
<gene>
    <name evidence="2" type="ORF">SAMN05216259_107309</name>
</gene>
<proteinExistence type="predicted"/>
<dbReference type="RefSeq" id="WP_093785478.1">
    <property type="nucleotide sequence ID" value="NZ_FNIE01000007.1"/>
</dbReference>
<dbReference type="EMBL" id="FNIE01000007">
    <property type="protein sequence ID" value="SDO11270.1"/>
    <property type="molecule type" value="Genomic_DNA"/>
</dbReference>
<keyword evidence="3" id="KW-1185">Reference proteome</keyword>
<dbReference type="AlphaFoldDB" id="A0A1H0GWI5"/>
<feature type="chain" id="PRO_5039493708" description="Lipoprotein" evidence="1">
    <location>
        <begin position="21"/>
        <end position="125"/>
    </location>
</feature>
<evidence type="ECO:0008006" key="4">
    <source>
        <dbReference type="Google" id="ProtNLM"/>
    </source>
</evidence>
<dbReference type="STRING" id="310781.SAMN05216259_107309"/>
<evidence type="ECO:0000256" key="1">
    <source>
        <dbReference type="SAM" id="SignalP"/>
    </source>
</evidence>
<feature type="signal peptide" evidence="1">
    <location>
        <begin position="1"/>
        <end position="20"/>
    </location>
</feature>
<protein>
    <recommendedName>
        <fullName evidence="4">Lipoprotein</fullName>
    </recommendedName>
</protein>
<accession>A0A1H0GWI5</accession>
<keyword evidence="1" id="KW-0732">Signal</keyword>
<reference evidence="2 3" key="1">
    <citation type="submission" date="2016-10" db="EMBL/GenBank/DDBJ databases">
        <authorList>
            <person name="de Groot N.N."/>
        </authorList>
    </citation>
    <scope>NUCLEOTIDE SEQUENCE [LARGE SCALE GENOMIC DNA]</scope>
    <source>
        <strain evidence="2 3">CGMCC 4.2022</strain>
    </source>
</reference>
<dbReference type="OrthoDB" id="3483328at2"/>
<organism evidence="2 3">
    <name type="scientific">Actinacidiphila guanduensis</name>
    <dbReference type="NCBI Taxonomy" id="310781"/>
    <lineage>
        <taxon>Bacteria</taxon>
        <taxon>Bacillati</taxon>
        <taxon>Actinomycetota</taxon>
        <taxon>Actinomycetes</taxon>
        <taxon>Kitasatosporales</taxon>
        <taxon>Streptomycetaceae</taxon>
        <taxon>Actinacidiphila</taxon>
    </lineage>
</organism>
<sequence>MGHLGITWAAGAALLVAALAACEPTDALNSANVSVTTHQLTTRALADDRVAVDWLSCGASDDPSDPEVHCLGRTRDDRKITVKGHVTRQYDLKCLTGHLTAVVGGRTVFDVRGLGNCGGRVPASR</sequence>
<name>A0A1H0GWI5_9ACTN</name>
<evidence type="ECO:0000313" key="2">
    <source>
        <dbReference type="EMBL" id="SDO11270.1"/>
    </source>
</evidence>
<dbReference type="Proteomes" id="UP000199341">
    <property type="component" value="Unassembled WGS sequence"/>
</dbReference>